<evidence type="ECO:0000313" key="1">
    <source>
        <dbReference type="EMBL" id="PQM41113.1"/>
    </source>
</evidence>
<dbReference type="EMBL" id="PJQY01002988">
    <property type="protein sequence ID" value="PQM41113.1"/>
    <property type="molecule type" value="Genomic_DNA"/>
</dbReference>
<name>A0A314UUD4_PRUYE</name>
<comment type="caution">
    <text evidence="1">The sequence shown here is derived from an EMBL/GenBank/DDBJ whole genome shotgun (WGS) entry which is preliminary data.</text>
</comment>
<gene>
    <name evidence="1" type="ORF">Pyn_40897</name>
</gene>
<reference evidence="1 2" key="1">
    <citation type="submission" date="2018-02" db="EMBL/GenBank/DDBJ databases">
        <title>Draft genome of wild Prunus yedoensis var. nudiflora.</title>
        <authorList>
            <person name="Baek S."/>
            <person name="Kim J.-H."/>
            <person name="Choi K."/>
            <person name="Kim G.-B."/>
            <person name="Cho A."/>
            <person name="Jang H."/>
            <person name="Shin C.-H."/>
            <person name="Yu H.-J."/>
            <person name="Mun J.-H."/>
        </authorList>
    </citation>
    <scope>NUCLEOTIDE SEQUENCE [LARGE SCALE GENOMIC DNA]</scope>
    <source>
        <strain evidence="2">cv. Jeju island</strain>
        <tissue evidence="1">Leaf</tissue>
    </source>
</reference>
<accession>A0A314UUD4</accession>
<dbReference type="Proteomes" id="UP000250321">
    <property type="component" value="Unassembled WGS sequence"/>
</dbReference>
<dbReference type="PANTHER" id="PTHR34061">
    <property type="entry name" value="PROTEIN, PUTATIVE-RELATED"/>
    <property type="match status" value="1"/>
</dbReference>
<keyword evidence="2" id="KW-1185">Reference proteome</keyword>
<sequence>MASHHPLHSRSMDSISNPKGCTNLCYFRGCADANADAEPKEMTASPNTSCGVPPVRKKLDGLAAWLFHYVAEAFFASLQRCSCIHIDTKDDLDDIFYIPLNGSQEEKEDGGIQISIATVVSEKLLIQEEMHDINM</sequence>
<dbReference type="AlphaFoldDB" id="A0A314UUD4"/>
<dbReference type="OrthoDB" id="1194195at2759"/>
<organism evidence="1 2">
    <name type="scientific">Prunus yedoensis var. nudiflora</name>
    <dbReference type="NCBI Taxonomy" id="2094558"/>
    <lineage>
        <taxon>Eukaryota</taxon>
        <taxon>Viridiplantae</taxon>
        <taxon>Streptophyta</taxon>
        <taxon>Embryophyta</taxon>
        <taxon>Tracheophyta</taxon>
        <taxon>Spermatophyta</taxon>
        <taxon>Magnoliopsida</taxon>
        <taxon>eudicotyledons</taxon>
        <taxon>Gunneridae</taxon>
        <taxon>Pentapetalae</taxon>
        <taxon>rosids</taxon>
        <taxon>fabids</taxon>
        <taxon>Rosales</taxon>
        <taxon>Rosaceae</taxon>
        <taxon>Amygdaloideae</taxon>
        <taxon>Amygdaleae</taxon>
        <taxon>Prunus</taxon>
    </lineage>
</organism>
<dbReference type="PANTHER" id="PTHR34061:SF26">
    <property type="match status" value="1"/>
</dbReference>
<evidence type="ECO:0000313" key="2">
    <source>
        <dbReference type="Proteomes" id="UP000250321"/>
    </source>
</evidence>
<proteinExistence type="predicted"/>
<protein>
    <submittedName>
        <fullName evidence="1">Uncharacterized protein</fullName>
    </submittedName>
</protein>